<gene>
    <name evidence="2" type="ORF">L873DRAFT_1806836</name>
</gene>
<feature type="region of interest" description="Disordered" evidence="1">
    <location>
        <begin position="1"/>
        <end position="20"/>
    </location>
</feature>
<evidence type="ECO:0000313" key="2">
    <source>
        <dbReference type="EMBL" id="RPA99315.1"/>
    </source>
</evidence>
<protein>
    <submittedName>
        <fullName evidence="2">Uncharacterized protein</fullName>
    </submittedName>
</protein>
<organism evidence="2 3">
    <name type="scientific">Choiromyces venosus 120613-1</name>
    <dbReference type="NCBI Taxonomy" id="1336337"/>
    <lineage>
        <taxon>Eukaryota</taxon>
        <taxon>Fungi</taxon>
        <taxon>Dikarya</taxon>
        <taxon>Ascomycota</taxon>
        <taxon>Pezizomycotina</taxon>
        <taxon>Pezizomycetes</taxon>
        <taxon>Pezizales</taxon>
        <taxon>Tuberaceae</taxon>
        <taxon>Choiromyces</taxon>
    </lineage>
</organism>
<feature type="region of interest" description="Disordered" evidence="1">
    <location>
        <begin position="33"/>
        <end position="58"/>
    </location>
</feature>
<keyword evidence="3" id="KW-1185">Reference proteome</keyword>
<proteinExistence type="predicted"/>
<feature type="compositionally biased region" description="Basic residues" evidence="1">
    <location>
        <begin position="7"/>
        <end position="20"/>
    </location>
</feature>
<evidence type="ECO:0000256" key="1">
    <source>
        <dbReference type="SAM" id="MobiDB-lite"/>
    </source>
</evidence>
<dbReference type="EMBL" id="ML120388">
    <property type="protein sequence ID" value="RPA99315.1"/>
    <property type="molecule type" value="Genomic_DNA"/>
</dbReference>
<dbReference type="AlphaFoldDB" id="A0A3N4JM51"/>
<evidence type="ECO:0000313" key="3">
    <source>
        <dbReference type="Proteomes" id="UP000276215"/>
    </source>
</evidence>
<name>A0A3N4JM51_9PEZI</name>
<sequence>MINTLPHHQKIKKNNSCHFHPSKKYQNLQLIDSKSKTSTSLLPAHPQTRHRSPPPFPG</sequence>
<dbReference type="Proteomes" id="UP000276215">
    <property type="component" value="Unassembled WGS sequence"/>
</dbReference>
<reference evidence="2 3" key="1">
    <citation type="journal article" date="2018" name="Nat. Ecol. Evol.">
        <title>Pezizomycetes genomes reveal the molecular basis of ectomycorrhizal truffle lifestyle.</title>
        <authorList>
            <person name="Murat C."/>
            <person name="Payen T."/>
            <person name="Noel B."/>
            <person name="Kuo A."/>
            <person name="Morin E."/>
            <person name="Chen J."/>
            <person name="Kohler A."/>
            <person name="Krizsan K."/>
            <person name="Balestrini R."/>
            <person name="Da Silva C."/>
            <person name="Montanini B."/>
            <person name="Hainaut M."/>
            <person name="Levati E."/>
            <person name="Barry K.W."/>
            <person name="Belfiori B."/>
            <person name="Cichocki N."/>
            <person name="Clum A."/>
            <person name="Dockter R.B."/>
            <person name="Fauchery L."/>
            <person name="Guy J."/>
            <person name="Iotti M."/>
            <person name="Le Tacon F."/>
            <person name="Lindquist E.A."/>
            <person name="Lipzen A."/>
            <person name="Malagnac F."/>
            <person name="Mello A."/>
            <person name="Molinier V."/>
            <person name="Miyauchi S."/>
            <person name="Poulain J."/>
            <person name="Riccioni C."/>
            <person name="Rubini A."/>
            <person name="Sitrit Y."/>
            <person name="Splivallo R."/>
            <person name="Traeger S."/>
            <person name="Wang M."/>
            <person name="Zifcakova L."/>
            <person name="Wipf D."/>
            <person name="Zambonelli A."/>
            <person name="Paolocci F."/>
            <person name="Nowrousian M."/>
            <person name="Ottonello S."/>
            <person name="Baldrian P."/>
            <person name="Spatafora J.W."/>
            <person name="Henrissat B."/>
            <person name="Nagy L.G."/>
            <person name="Aury J.M."/>
            <person name="Wincker P."/>
            <person name="Grigoriev I.V."/>
            <person name="Bonfante P."/>
            <person name="Martin F.M."/>
        </authorList>
    </citation>
    <scope>NUCLEOTIDE SEQUENCE [LARGE SCALE GENOMIC DNA]</scope>
    <source>
        <strain evidence="2 3">120613-1</strain>
    </source>
</reference>
<accession>A0A3N4JM51</accession>